<dbReference type="InterPro" id="IPR052182">
    <property type="entry name" value="Glycogen/Maltodextrin_Phosph"/>
</dbReference>
<evidence type="ECO:0000256" key="1">
    <source>
        <dbReference type="ARBA" id="ARBA00001275"/>
    </source>
</evidence>
<dbReference type="Proteomes" id="UP000196368">
    <property type="component" value="Unassembled WGS sequence"/>
</dbReference>
<evidence type="ECO:0000313" key="13">
    <source>
        <dbReference type="EMBL" id="OUO56293.1"/>
    </source>
</evidence>
<dbReference type="SUPFAM" id="SSF53756">
    <property type="entry name" value="UDP-Glycosyltransferase/glycogen phosphorylase"/>
    <property type="match status" value="1"/>
</dbReference>
<dbReference type="InterPro" id="IPR000811">
    <property type="entry name" value="Glyco_trans_35"/>
</dbReference>
<dbReference type="GO" id="GO:0008184">
    <property type="term" value="F:glycogen phosphorylase activity"/>
    <property type="evidence" value="ECO:0007669"/>
    <property type="project" value="InterPro"/>
</dbReference>
<comment type="cofactor">
    <cofactor evidence="2">
        <name>pyridoxal 5'-phosphate</name>
        <dbReference type="ChEBI" id="CHEBI:597326"/>
    </cofactor>
</comment>
<comment type="caution">
    <text evidence="13">The sequence shown here is derived from an EMBL/GenBank/DDBJ whole genome shotgun (WGS) entry which is preliminary data.</text>
</comment>
<sequence length="851" mass="97251">MKIHSFNVQPNLPENIKFLEELANDMWFTWNWQAILLFVQVDPKLWTSAKRNPKWFLGCVPQKRFEELSKDEKFVHDLNQVKEAYYNYKNNQHTWYKEHRHENGNLLTAYFSMEYGIGEGLPIYSGGLGMLAGDHMKSASDLDMPIIGVGLFYKQGYVQQVLNREGWQNEEYPDNDWAHMPVERVTKDGKEITVDIPLGNETVKACIWRVPVGRTSLYLLDTNLQENTPAQRAITEKLYGGDRENRIRQEVVLGIGGVKALSAMGIRPTVYHINEGHSAFLLFQRIIDIMKEKNLSFAQAREIVWATSVFTTHTPVIAGNEHFDPALVRKYMDFYAREMGISWDEFLALGKEKADSATYCMTVVALRLSAFCNGVAKLHGKVSREMWHNLWPGLPVSEVPITSITNGIHSASWISHELNELYRKYLFNNNQRGEVDPSDEKIWAKISDIPDAELWNVHTIRKNKLIDMVRGRLKRQLTRQGFDVMSVKKASKVLRPDTLTIGFARRFATYKRATLLFKDLNRLDKIVNNPQRPVQFVFAGKAHPADTAGKEFIKMIVGLTQNDPRFKGKIVFVEDYNMNTARYMVQGVDVWLNNPIRPMEASGTSGMKAALNGALALSILDGWWDEVGPCDFGWSIGGAENYKSDAERDTVESEAMYNLIEQDIAPAYYAKENGSEYSLPWLSLMKESIKHIAPVFNTNRMVKEYYERFYVPANNYGLILNEPGKAEAVAAWRRRIAENWYRVSVTDITPQPETAILMGDKVHFKARVVLGALTPEEIQVELYLGQRGTLGDIVKEDAIDMTCTGKDGDAYLYEVSMSPLNSGRQDYALRILPFNNDIPNVLTPLFIRWEE</sequence>
<keyword evidence="14" id="KW-1185">Reference proteome</keyword>
<dbReference type="PANTHER" id="PTHR42655">
    <property type="entry name" value="GLYCOGEN PHOSPHORYLASE"/>
    <property type="match status" value="1"/>
</dbReference>
<evidence type="ECO:0000256" key="6">
    <source>
        <dbReference type="ARBA" id="ARBA00022676"/>
    </source>
</evidence>
<evidence type="ECO:0000256" key="8">
    <source>
        <dbReference type="ARBA" id="ARBA00022898"/>
    </source>
</evidence>
<dbReference type="InterPro" id="IPR024517">
    <property type="entry name" value="Glycogen_phosphorylase_DUF3417"/>
</dbReference>
<name>A0A1Y4DAQ7_9BACT</name>
<dbReference type="PROSITE" id="PS00102">
    <property type="entry name" value="PHOSPHORYLASE"/>
    <property type="match status" value="1"/>
</dbReference>
<evidence type="ECO:0000259" key="12">
    <source>
        <dbReference type="Pfam" id="PF11897"/>
    </source>
</evidence>
<dbReference type="EC" id="2.4.1.1" evidence="4"/>
<keyword evidence="6" id="KW-0328">Glycosyltransferase</keyword>
<dbReference type="Gene3D" id="3.40.50.2000">
    <property type="entry name" value="Glycogen Phosphorylase B"/>
    <property type="match status" value="3"/>
</dbReference>
<organism evidence="13 14">
    <name type="scientific">Candidatus Avelusimicrobium gallicola</name>
    <dbReference type="NCBI Taxonomy" id="2562704"/>
    <lineage>
        <taxon>Bacteria</taxon>
        <taxon>Pseudomonadati</taxon>
        <taxon>Elusimicrobiota</taxon>
        <taxon>Elusimicrobia</taxon>
        <taxon>Elusimicrobiales</taxon>
        <taxon>Elusimicrobiaceae</taxon>
        <taxon>Candidatus Avelusimicrobium</taxon>
    </lineage>
</organism>
<dbReference type="InterPro" id="IPR011834">
    <property type="entry name" value="Agluc_phsphrylas"/>
</dbReference>
<evidence type="ECO:0000256" key="9">
    <source>
        <dbReference type="ARBA" id="ARBA00023277"/>
    </source>
</evidence>
<evidence type="ECO:0000256" key="10">
    <source>
        <dbReference type="ARBA" id="ARBA00025174"/>
    </source>
</evidence>
<evidence type="ECO:0000256" key="11">
    <source>
        <dbReference type="PIRSR" id="PIRSR000460-1"/>
    </source>
</evidence>
<evidence type="ECO:0000313" key="14">
    <source>
        <dbReference type="Proteomes" id="UP000196368"/>
    </source>
</evidence>
<dbReference type="RefSeq" id="WP_087289227.1">
    <property type="nucleotide sequence ID" value="NZ_NFJD01000004.1"/>
</dbReference>
<keyword evidence="5" id="KW-0021">Allosteric enzyme</keyword>
<dbReference type="AlphaFoldDB" id="A0A1Y4DAQ7"/>
<evidence type="ECO:0000256" key="7">
    <source>
        <dbReference type="ARBA" id="ARBA00022679"/>
    </source>
</evidence>
<accession>A0A1Y4DAQ7</accession>
<dbReference type="GO" id="GO:0005975">
    <property type="term" value="P:carbohydrate metabolic process"/>
    <property type="evidence" value="ECO:0007669"/>
    <property type="project" value="InterPro"/>
</dbReference>
<dbReference type="NCBIfam" id="TIGR02094">
    <property type="entry name" value="more_P_ylases"/>
    <property type="match status" value="1"/>
</dbReference>
<evidence type="ECO:0000256" key="2">
    <source>
        <dbReference type="ARBA" id="ARBA00001933"/>
    </source>
</evidence>
<protein>
    <recommendedName>
        <fullName evidence="4">glycogen phosphorylase</fullName>
        <ecNumber evidence="4">2.4.1.1</ecNumber>
    </recommendedName>
</protein>
<gene>
    <name evidence="13" type="ORF">B5F75_06670</name>
</gene>
<dbReference type="EMBL" id="NFJD01000004">
    <property type="protein sequence ID" value="OUO56293.1"/>
    <property type="molecule type" value="Genomic_DNA"/>
</dbReference>
<evidence type="ECO:0000256" key="3">
    <source>
        <dbReference type="ARBA" id="ARBA00006047"/>
    </source>
</evidence>
<dbReference type="Pfam" id="PF11897">
    <property type="entry name" value="DUF3417"/>
    <property type="match status" value="1"/>
</dbReference>
<evidence type="ECO:0000256" key="5">
    <source>
        <dbReference type="ARBA" id="ARBA00022533"/>
    </source>
</evidence>
<comment type="similarity">
    <text evidence="3">Belongs to the glycogen phosphorylase family.</text>
</comment>
<comment type="function">
    <text evidence="10">Phosphorylase is an important allosteric enzyme in carbohydrate metabolism. Enzymes from different sources differ in their regulatory mechanisms and in their natural substrates. However, all known phosphorylases share catalytic and structural properties.</text>
</comment>
<dbReference type="PANTHER" id="PTHR42655:SF1">
    <property type="entry name" value="GLYCOGEN PHOSPHORYLASE"/>
    <property type="match status" value="1"/>
</dbReference>
<feature type="modified residue" description="N6-(pyridoxal phosphate)lysine" evidence="11">
    <location>
        <position position="608"/>
    </location>
</feature>
<evidence type="ECO:0000256" key="4">
    <source>
        <dbReference type="ARBA" id="ARBA00012591"/>
    </source>
</evidence>
<dbReference type="Pfam" id="PF00343">
    <property type="entry name" value="Phosphorylase"/>
    <property type="match status" value="1"/>
</dbReference>
<keyword evidence="9" id="KW-0119">Carbohydrate metabolism</keyword>
<feature type="domain" description="DUF3417" evidence="12">
    <location>
        <begin position="12"/>
        <end position="120"/>
    </location>
</feature>
<dbReference type="PIRSF" id="PIRSF000460">
    <property type="entry name" value="Pprylas_GlgP"/>
    <property type="match status" value="1"/>
</dbReference>
<dbReference type="OrthoDB" id="9760804at2"/>
<comment type="catalytic activity">
    <reaction evidence="1">
        <text>[(1-&gt;4)-alpha-D-glucosyl](n) + phosphate = [(1-&gt;4)-alpha-D-glucosyl](n-1) + alpha-D-glucose 1-phosphate</text>
        <dbReference type="Rhea" id="RHEA:41732"/>
        <dbReference type="Rhea" id="RHEA-COMP:9584"/>
        <dbReference type="Rhea" id="RHEA-COMP:9586"/>
        <dbReference type="ChEBI" id="CHEBI:15444"/>
        <dbReference type="ChEBI" id="CHEBI:43474"/>
        <dbReference type="ChEBI" id="CHEBI:58601"/>
        <dbReference type="EC" id="2.4.1.1"/>
    </reaction>
</comment>
<keyword evidence="7" id="KW-0808">Transferase</keyword>
<keyword evidence="8 11" id="KW-0663">Pyridoxal phosphate</keyword>
<dbReference type="GO" id="GO:0030170">
    <property type="term" value="F:pyridoxal phosphate binding"/>
    <property type="evidence" value="ECO:0007669"/>
    <property type="project" value="InterPro"/>
</dbReference>
<proteinExistence type="inferred from homology"/>
<dbReference type="InterPro" id="IPR035090">
    <property type="entry name" value="Pyridoxal_P_attach_site"/>
</dbReference>
<reference evidence="14" key="1">
    <citation type="submission" date="2017-04" db="EMBL/GenBank/DDBJ databases">
        <title>Function of individual gut microbiota members based on whole genome sequencing of pure cultures obtained from chicken caecum.</title>
        <authorList>
            <person name="Medvecky M."/>
            <person name="Cejkova D."/>
            <person name="Polansky O."/>
            <person name="Karasova D."/>
            <person name="Kubasova T."/>
            <person name="Cizek A."/>
            <person name="Rychlik I."/>
        </authorList>
    </citation>
    <scope>NUCLEOTIDE SEQUENCE [LARGE SCALE GENOMIC DNA]</scope>
    <source>
        <strain evidence="14">An273</strain>
    </source>
</reference>